<dbReference type="PANTHER" id="PTHR45969">
    <property type="entry name" value="RING ZINC FINGER PROTEIN-RELATED"/>
    <property type="match status" value="1"/>
</dbReference>
<dbReference type="PANTHER" id="PTHR45969:SF94">
    <property type="entry name" value="OS07G0421800 PROTEIN"/>
    <property type="match status" value="1"/>
</dbReference>
<keyword evidence="6" id="KW-0812">Transmembrane</keyword>
<evidence type="ECO:0000256" key="2">
    <source>
        <dbReference type="ARBA" id="ARBA00022771"/>
    </source>
</evidence>
<evidence type="ECO:0000259" key="7">
    <source>
        <dbReference type="PROSITE" id="PS50089"/>
    </source>
</evidence>
<dbReference type="GO" id="GO:0016567">
    <property type="term" value="P:protein ubiquitination"/>
    <property type="evidence" value="ECO:0007669"/>
    <property type="project" value="TreeGrafter"/>
</dbReference>
<feature type="transmembrane region" description="Helical" evidence="6">
    <location>
        <begin position="20"/>
        <end position="39"/>
    </location>
</feature>
<evidence type="ECO:0000256" key="1">
    <source>
        <dbReference type="ARBA" id="ARBA00022723"/>
    </source>
</evidence>
<dbReference type="GO" id="GO:0061630">
    <property type="term" value="F:ubiquitin protein ligase activity"/>
    <property type="evidence" value="ECO:0007669"/>
    <property type="project" value="TreeGrafter"/>
</dbReference>
<dbReference type="PROSITE" id="PS50089">
    <property type="entry name" value="ZF_RING_2"/>
    <property type="match status" value="1"/>
</dbReference>
<dbReference type="SUPFAM" id="SSF57850">
    <property type="entry name" value="RING/U-box"/>
    <property type="match status" value="1"/>
</dbReference>
<keyword evidence="2 4" id="KW-0863">Zinc-finger</keyword>
<dbReference type="SMART" id="SM00184">
    <property type="entry name" value="RING"/>
    <property type="match status" value="1"/>
</dbReference>
<evidence type="ECO:0000256" key="5">
    <source>
        <dbReference type="SAM" id="MobiDB-lite"/>
    </source>
</evidence>
<dbReference type="Gene3D" id="3.30.40.10">
    <property type="entry name" value="Zinc/RING finger domain, C3HC4 (zinc finger)"/>
    <property type="match status" value="1"/>
</dbReference>
<sequence>SLSYTHTHRHKHTPSFMGFPSVYSCVTVPMPLVVLALLLEDIKLFFATPLLYLGLYSPDEPSPPMAPLSDPGATRPPAADLLPPSPSPASVKRRLRVVQFGKHAPGSCTGGSGGRREEEEEEEPECAVCLGGMEARDEVRELGNCRHAFHRGCIDRWVDQGRLTCPLCRAALLPRRRRERPSWVAVAAAYLFGEELPGSLRS</sequence>
<feature type="non-terminal residue" evidence="8">
    <location>
        <position position="1"/>
    </location>
</feature>
<feature type="region of interest" description="Disordered" evidence="5">
    <location>
        <begin position="102"/>
        <end position="123"/>
    </location>
</feature>
<gene>
    <name evidence="8" type="primary">RHA1A_5</name>
    <name evidence="8" type="ORF">g.119570</name>
</gene>
<keyword evidence="3" id="KW-0862">Zinc</keyword>
<dbReference type="GO" id="GO:0008270">
    <property type="term" value="F:zinc ion binding"/>
    <property type="evidence" value="ECO:0007669"/>
    <property type="project" value="UniProtKB-KW"/>
</dbReference>
<evidence type="ECO:0000256" key="4">
    <source>
        <dbReference type="PROSITE-ProRule" id="PRU00175"/>
    </source>
</evidence>
<dbReference type="InterPro" id="IPR013083">
    <property type="entry name" value="Znf_RING/FYVE/PHD"/>
</dbReference>
<keyword evidence="6" id="KW-1133">Transmembrane helix</keyword>
<feature type="domain" description="RING-type" evidence="7">
    <location>
        <begin position="126"/>
        <end position="169"/>
    </location>
</feature>
<dbReference type="Pfam" id="PF13639">
    <property type="entry name" value="zf-RING_2"/>
    <property type="match status" value="1"/>
</dbReference>
<evidence type="ECO:0000313" key="8">
    <source>
        <dbReference type="EMBL" id="JAT64725.1"/>
    </source>
</evidence>
<evidence type="ECO:0000256" key="6">
    <source>
        <dbReference type="SAM" id="Phobius"/>
    </source>
</evidence>
<reference evidence="8" key="1">
    <citation type="submission" date="2015-07" db="EMBL/GenBank/DDBJ databases">
        <title>Transcriptome Assembly of Anthurium amnicola.</title>
        <authorList>
            <person name="Suzuki J."/>
        </authorList>
    </citation>
    <scope>NUCLEOTIDE SEQUENCE</scope>
</reference>
<evidence type="ECO:0000256" key="3">
    <source>
        <dbReference type="ARBA" id="ARBA00022833"/>
    </source>
</evidence>
<accession>A0A1D1ZD04</accession>
<protein>
    <submittedName>
        <fullName evidence="8">RING-H2 zinc finger protein RHA1a</fullName>
    </submittedName>
</protein>
<keyword evidence="1" id="KW-0479">Metal-binding</keyword>
<feature type="region of interest" description="Disordered" evidence="5">
    <location>
        <begin position="63"/>
        <end position="89"/>
    </location>
</feature>
<dbReference type="EMBL" id="GDJX01003211">
    <property type="protein sequence ID" value="JAT64725.1"/>
    <property type="molecule type" value="Transcribed_RNA"/>
</dbReference>
<name>A0A1D1ZD04_9ARAE</name>
<dbReference type="AlphaFoldDB" id="A0A1D1ZD04"/>
<dbReference type="InterPro" id="IPR001841">
    <property type="entry name" value="Znf_RING"/>
</dbReference>
<keyword evidence="6" id="KW-0472">Membrane</keyword>
<organism evidence="8">
    <name type="scientific">Anthurium amnicola</name>
    <dbReference type="NCBI Taxonomy" id="1678845"/>
    <lineage>
        <taxon>Eukaryota</taxon>
        <taxon>Viridiplantae</taxon>
        <taxon>Streptophyta</taxon>
        <taxon>Embryophyta</taxon>
        <taxon>Tracheophyta</taxon>
        <taxon>Spermatophyta</taxon>
        <taxon>Magnoliopsida</taxon>
        <taxon>Liliopsida</taxon>
        <taxon>Araceae</taxon>
        <taxon>Pothoideae</taxon>
        <taxon>Potheae</taxon>
        <taxon>Anthurium</taxon>
    </lineage>
</organism>
<proteinExistence type="predicted"/>